<dbReference type="InterPro" id="IPR046819">
    <property type="entry name" value="MmeI_hel"/>
</dbReference>
<evidence type="ECO:0000256" key="2">
    <source>
        <dbReference type="ARBA" id="ARBA00022603"/>
    </source>
</evidence>
<evidence type="ECO:0000313" key="11">
    <source>
        <dbReference type="Proteomes" id="UP001204851"/>
    </source>
</evidence>
<gene>
    <name evidence="10" type="ORF">M0L44_21615</name>
</gene>
<dbReference type="InterPro" id="IPR029063">
    <property type="entry name" value="SAM-dependent_MTases_sf"/>
</dbReference>
<evidence type="ECO:0000259" key="9">
    <source>
        <dbReference type="Pfam" id="PF20473"/>
    </source>
</evidence>
<reference evidence="10 11" key="1">
    <citation type="submission" date="2022-06" db="EMBL/GenBank/DDBJ databases">
        <title>Ideonella sp. NS12-5 Genome sequencing and assembly.</title>
        <authorList>
            <person name="Jung Y."/>
        </authorList>
    </citation>
    <scope>NUCLEOTIDE SEQUENCE [LARGE SCALE GENOMIC DNA]</scope>
    <source>
        <strain evidence="10 11">NS12-5</strain>
    </source>
</reference>
<dbReference type="Pfam" id="PF20467">
    <property type="entry name" value="MmeI_C"/>
    <property type="match status" value="1"/>
</dbReference>
<evidence type="ECO:0000259" key="5">
    <source>
        <dbReference type="Pfam" id="PF20464"/>
    </source>
</evidence>
<evidence type="ECO:0000259" key="8">
    <source>
        <dbReference type="Pfam" id="PF20467"/>
    </source>
</evidence>
<dbReference type="Pfam" id="PF20465">
    <property type="entry name" value="MmeI_hel"/>
    <property type="match status" value="1"/>
</dbReference>
<evidence type="ECO:0000256" key="4">
    <source>
        <dbReference type="ARBA" id="ARBA00047942"/>
    </source>
</evidence>
<organism evidence="10 11">
    <name type="scientific">Ideonella oryzae</name>
    <dbReference type="NCBI Taxonomy" id="2937441"/>
    <lineage>
        <taxon>Bacteria</taxon>
        <taxon>Pseudomonadati</taxon>
        <taxon>Pseudomonadota</taxon>
        <taxon>Betaproteobacteria</taxon>
        <taxon>Burkholderiales</taxon>
        <taxon>Sphaerotilaceae</taxon>
        <taxon>Ideonella</taxon>
    </lineage>
</organism>
<dbReference type="RefSeq" id="WP_252772255.1">
    <property type="nucleotide sequence ID" value="NZ_JAMXMC010000020.1"/>
</dbReference>
<feature type="domain" description="MmeI-like N-terminal" evidence="5">
    <location>
        <begin position="1"/>
        <end position="159"/>
    </location>
</feature>
<protein>
    <recommendedName>
        <fullName evidence="1">site-specific DNA-methyltransferase (adenine-specific)</fullName>
        <ecNumber evidence="1">2.1.1.72</ecNumber>
    </recommendedName>
</protein>
<accession>A0ABT1BSV2</accession>
<dbReference type="Pfam" id="PF20473">
    <property type="entry name" value="MmeI_Mtase"/>
    <property type="match status" value="1"/>
</dbReference>
<comment type="caution">
    <text evidence="10">The sequence shown here is derived from an EMBL/GenBank/DDBJ whole genome shotgun (WGS) entry which is preliminary data.</text>
</comment>
<dbReference type="Gene3D" id="3.40.50.150">
    <property type="entry name" value="Vaccinia Virus protein VP39"/>
    <property type="match status" value="1"/>
</dbReference>
<dbReference type="Proteomes" id="UP001204851">
    <property type="component" value="Unassembled WGS sequence"/>
</dbReference>
<dbReference type="Pfam" id="PF20464">
    <property type="entry name" value="MmeI_N"/>
    <property type="match status" value="1"/>
</dbReference>
<keyword evidence="11" id="KW-1185">Reference proteome</keyword>
<dbReference type="EC" id="2.1.1.72" evidence="1"/>
<keyword evidence="3" id="KW-0808">Transferase</keyword>
<dbReference type="InterPro" id="IPR046817">
    <property type="entry name" value="MmeI_N"/>
</dbReference>
<evidence type="ECO:0000259" key="6">
    <source>
        <dbReference type="Pfam" id="PF20465"/>
    </source>
</evidence>
<dbReference type="SUPFAM" id="SSF53335">
    <property type="entry name" value="S-adenosyl-L-methionine-dependent methyltransferases"/>
    <property type="match status" value="1"/>
</dbReference>
<evidence type="ECO:0000313" key="10">
    <source>
        <dbReference type="EMBL" id="MCO5979307.1"/>
    </source>
</evidence>
<feature type="domain" description="MmeI-like helicase spacer" evidence="6">
    <location>
        <begin position="172"/>
        <end position="253"/>
    </location>
</feature>
<dbReference type="Pfam" id="PF20466">
    <property type="entry name" value="MmeI_TRD"/>
    <property type="match status" value="1"/>
</dbReference>
<evidence type="ECO:0000256" key="1">
    <source>
        <dbReference type="ARBA" id="ARBA00011900"/>
    </source>
</evidence>
<dbReference type="GO" id="GO:0032259">
    <property type="term" value="P:methylation"/>
    <property type="evidence" value="ECO:0007669"/>
    <property type="project" value="UniProtKB-KW"/>
</dbReference>
<dbReference type="GO" id="GO:0008168">
    <property type="term" value="F:methyltransferase activity"/>
    <property type="evidence" value="ECO:0007669"/>
    <property type="project" value="UniProtKB-KW"/>
</dbReference>
<feature type="domain" description="MmeI-like DNA-methyltransferase" evidence="9">
    <location>
        <begin position="329"/>
        <end position="611"/>
    </location>
</feature>
<feature type="domain" description="MmeI-like C-terminal" evidence="8">
    <location>
        <begin position="834"/>
        <end position="910"/>
    </location>
</feature>
<comment type="catalytic activity">
    <reaction evidence="4">
        <text>a 2'-deoxyadenosine in DNA + S-adenosyl-L-methionine = an N(6)-methyl-2'-deoxyadenosine in DNA + S-adenosyl-L-homocysteine + H(+)</text>
        <dbReference type="Rhea" id="RHEA:15197"/>
        <dbReference type="Rhea" id="RHEA-COMP:12418"/>
        <dbReference type="Rhea" id="RHEA-COMP:12419"/>
        <dbReference type="ChEBI" id="CHEBI:15378"/>
        <dbReference type="ChEBI" id="CHEBI:57856"/>
        <dbReference type="ChEBI" id="CHEBI:59789"/>
        <dbReference type="ChEBI" id="CHEBI:90615"/>
        <dbReference type="ChEBI" id="CHEBI:90616"/>
        <dbReference type="EC" id="2.1.1.72"/>
    </reaction>
</comment>
<name>A0ABT1BSV2_9BURK</name>
<sequence>MNAVEIEQAISELALQPFDAAEFPYAFLAAFGNKEVTLKRLRTGNNNTSDLPGGVLLRNNIHIATCEAGIVSETFTALLASPATTKGKAKFVLATDGQTLEAQELASGETIACAFEDFPNHFGFLLPLAGISTIKEIKDNPIDVRATGRLNKLYVELLRENPAWAKDDRRSDMNHFMARLVFCFFAEDTGIFSDTGLFTQTVDRWSERNGSNAHEVLSEIFRAMNVKPSERGAATPRLPAWANAFPYVNGGLFSGSTEVPRFTQMARTYLLHAGALNWREINPDIFGSMIQAVADDEERGALGMHYTSVPNILKVLNPLFLDDLRTALAEAGDNDRKLLNLRKRMARIRVFDPACGSGNFLVIAYKQMREIEAEINRRRGEAHKGSEIPLTNFRGIELRDFPAEIARLALIIAEFQCDVLHRGQKDALAEFLPLDSQNWIVSGNALQLDWLSICPPTGKGVKVISDDLFGTPLEQAEIDFENEGGETYICGNPPYRGSKWQSEGQKRDLANAWIKHPKLAKTTDFVTGWFARFFDYLDKVPDAASAFVATNSVVQGQQAIDVWPVAFARDCEIRFAHTSFKWANLASNNAGVTVVVIGLGKKSSTPKRLFQDDHVKQCSAIGPYLVPDSLAYVQKAASPIGQQSTMLFGNMPRDGGNLFLDGDLFSKLANEDLVARRFVKRFVGSDELIHGRLRYCLWIEDREVEGARKSTFVSDRLERVAKSRLQSDAESTRQFAKYPHRFVQIAGVAKASQILVPGVSSENRAYLPCDLLASDSIVSNKCFALYDAPLWNLSLVASRLHWVWIGAVCVRLETRFSYSNTLGWNTFPVPLLTEQNKEDLTRCAEDILLAREAHFPATIADLYDPETMPDNLRHAHERNDEVLERIYIGRRFRNDTERLEKLFELYTKMMAAEKSKPAIKAAKGRKKTS</sequence>
<dbReference type="InterPro" id="IPR046816">
    <property type="entry name" value="MmeI_Mtase"/>
</dbReference>
<dbReference type="InterPro" id="IPR050953">
    <property type="entry name" value="N4_N6_ade-DNA_methylase"/>
</dbReference>
<evidence type="ECO:0000259" key="7">
    <source>
        <dbReference type="Pfam" id="PF20466"/>
    </source>
</evidence>
<feature type="domain" description="MmeI-like target recognition" evidence="7">
    <location>
        <begin position="631"/>
        <end position="831"/>
    </location>
</feature>
<dbReference type="InterPro" id="IPR046820">
    <property type="entry name" value="MmeI_TRD"/>
</dbReference>
<dbReference type="PANTHER" id="PTHR33841:SF1">
    <property type="entry name" value="DNA METHYLTRANSFERASE A"/>
    <property type="match status" value="1"/>
</dbReference>
<proteinExistence type="predicted"/>
<dbReference type="InterPro" id="IPR046818">
    <property type="entry name" value="MmeI_C"/>
</dbReference>
<dbReference type="EMBL" id="JAMXMC010000020">
    <property type="protein sequence ID" value="MCO5979307.1"/>
    <property type="molecule type" value="Genomic_DNA"/>
</dbReference>
<dbReference type="PANTHER" id="PTHR33841">
    <property type="entry name" value="DNA METHYLTRANSFERASE YEEA-RELATED"/>
    <property type="match status" value="1"/>
</dbReference>
<evidence type="ECO:0000256" key="3">
    <source>
        <dbReference type="ARBA" id="ARBA00022679"/>
    </source>
</evidence>
<keyword evidence="2 10" id="KW-0489">Methyltransferase</keyword>